<evidence type="ECO:0000313" key="1">
    <source>
        <dbReference type="EMBL" id="CAF0949913.1"/>
    </source>
</evidence>
<dbReference type="EMBL" id="CAJOBC010002289">
    <property type="protein sequence ID" value="CAF3725628.1"/>
    <property type="molecule type" value="Genomic_DNA"/>
</dbReference>
<comment type="caution">
    <text evidence="1">The sequence shown here is derived from an EMBL/GenBank/DDBJ whole genome shotgun (WGS) entry which is preliminary data.</text>
</comment>
<protein>
    <submittedName>
        <fullName evidence="1">Uncharacterized protein</fullName>
    </submittedName>
</protein>
<sequence length="189" mass="20050">MFCVQVGMSRLTQTSDPIFGICNTTVGGDSTPSVIAGTNPCNFYPGEIPSYAIDNINTTKYTNFGSGTLSSSSPTQGCNTGFYVTPSMGPSVLKAFVFVTGNDIPDRDPTAITIEGSNLTSSLTVGTSWTSIYSGPSGLSTDPGRRTLGVQQTCSSNTIYYLNYRLLTTTQRGTESAVQYSEAILLGYF</sequence>
<name>A0A814CW00_9BILA</name>
<evidence type="ECO:0000313" key="2">
    <source>
        <dbReference type="EMBL" id="CAF3725628.1"/>
    </source>
</evidence>
<gene>
    <name evidence="1" type="ORF">GPM918_LOCUS11181</name>
    <name evidence="2" type="ORF">SRO942_LOCUS11180</name>
</gene>
<dbReference type="AlphaFoldDB" id="A0A814CW00"/>
<proteinExistence type="predicted"/>
<dbReference type="Proteomes" id="UP000663829">
    <property type="component" value="Unassembled WGS sequence"/>
</dbReference>
<accession>A0A814CW00</accession>
<organism evidence="1 3">
    <name type="scientific">Didymodactylos carnosus</name>
    <dbReference type="NCBI Taxonomy" id="1234261"/>
    <lineage>
        <taxon>Eukaryota</taxon>
        <taxon>Metazoa</taxon>
        <taxon>Spiralia</taxon>
        <taxon>Gnathifera</taxon>
        <taxon>Rotifera</taxon>
        <taxon>Eurotatoria</taxon>
        <taxon>Bdelloidea</taxon>
        <taxon>Philodinida</taxon>
        <taxon>Philodinidae</taxon>
        <taxon>Didymodactylos</taxon>
    </lineage>
</organism>
<keyword evidence="3" id="KW-1185">Reference proteome</keyword>
<dbReference type="Proteomes" id="UP000681722">
    <property type="component" value="Unassembled WGS sequence"/>
</dbReference>
<evidence type="ECO:0000313" key="3">
    <source>
        <dbReference type="Proteomes" id="UP000663829"/>
    </source>
</evidence>
<dbReference type="OrthoDB" id="10001117at2759"/>
<dbReference type="EMBL" id="CAJNOQ010002290">
    <property type="protein sequence ID" value="CAF0949913.1"/>
    <property type="molecule type" value="Genomic_DNA"/>
</dbReference>
<reference evidence="1" key="1">
    <citation type="submission" date="2021-02" db="EMBL/GenBank/DDBJ databases">
        <authorList>
            <person name="Nowell W R."/>
        </authorList>
    </citation>
    <scope>NUCLEOTIDE SEQUENCE</scope>
</reference>